<feature type="compositionally biased region" description="Low complexity" evidence="6">
    <location>
        <begin position="284"/>
        <end position="300"/>
    </location>
</feature>
<evidence type="ECO:0000256" key="5">
    <source>
        <dbReference type="ARBA" id="ARBA00023180"/>
    </source>
</evidence>
<evidence type="ECO:0000256" key="4">
    <source>
        <dbReference type="ARBA" id="ARBA00023157"/>
    </source>
</evidence>
<feature type="chain" id="PRO_5015054635" evidence="7">
    <location>
        <begin position="22"/>
        <end position="373"/>
    </location>
</feature>
<evidence type="ECO:0000256" key="6">
    <source>
        <dbReference type="SAM" id="MobiDB-lite"/>
    </source>
</evidence>
<dbReference type="FunFam" id="3.10.450.10:FF:000002">
    <property type="entry name" value="Kininogen 1"/>
    <property type="match status" value="1"/>
</dbReference>
<dbReference type="PANTHER" id="PTHR13814:SF12">
    <property type="entry name" value="KININOGEN-1"/>
    <property type="match status" value="1"/>
</dbReference>
<name>A0A1A7XLV9_9TELE</name>
<protein>
    <submittedName>
        <fullName evidence="9">Kininogen 1</fullName>
    </submittedName>
</protein>
<dbReference type="InterPro" id="IPR000010">
    <property type="entry name" value="Cystatin_dom"/>
</dbReference>
<dbReference type="Pfam" id="PF00031">
    <property type="entry name" value="Cystatin"/>
    <property type="match status" value="2"/>
</dbReference>
<keyword evidence="5" id="KW-0325">Glycoprotein</keyword>
<dbReference type="EMBL" id="HADW01017672">
    <property type="protein sequence ID" value="SBP19072.1"/>
    <property type="molecule type" value="Transcribed_RNA"/>
</dbReference>
<evidence type="ECO:0000256" key="1">
    <source>
        <dbReference type="ARBA" id="ARBA00022690"/>
    </source>
</evidence>
<keyword evidence="1" id="KW-0646">Protease inhibitor</keyword>
<evidence type="ECO:0000259" key="8">
    <source>
        <dbReference type="PROSITE" id="PS51647"/>
    </source>
</evidence>
<dbReference type="PROSITE" id="PS51647">
    <property type="entry name" value="CYSTATIN_KININOGEN"/>
    <property type="match status" value="2"/>
</dbReference>
<feature type="signal peptide" evidence="7">
    <location>
        <begin position="1"/>
        <end position="21"/>
    </location>
</feature>
<dbReference type="InterPro" id="IPR050735">
    <property type="entry name" value="Kininogen_Fetuin_HRG"/>
</dbReference>
<dbReference type="CDD" id="cd00042">
    <property type="entry name" value="CY"/>
    <property type="match status" value="2"/>
</dbReference>
<dbReference type="SMART" id="SM00043">
    <property type="entry name" value="CY"/>
    <property type="match status" value="2"/>
</dbReference>
<dbReference type="AlphaFoldDB" id="A0A1A7XLV9"/>
<gene>
    <name evidence="9" type="primary">KNG1</name>
</gene>
<feature type="domain" description="Cystatin kininogen-type" evidence="8">
    <location>
        <begin position="35"/>
        <end position="139"/>
    </location>
</feature>
<sequence length="373" mass="40637">MRTGLELCVLGLLSLCSSVFTQEAVELHRGVLIFCDDPSVEKAVSSALQKINKEITTGHKLALFQILSASKSENGSDSVYSLEFTSRKSDCPVEGSKPWTECDYHPNEHGAPVQCNATVHVTETEVDTRRTFCMFEKLHDKTRAPCLGCPMEIGEKSEDLKAPLSAAISRFNAMSNSTHLFALHSVGYATRQVVAGFRFNLKFDMKRTTCAKAEHKDLNEQCVTDEKNLEFANCNSVVDVAPWRLEQPSVYSECQSGLLPMMPGIIKRRPPGWSPLRSTKQQHSSTASPTQSSPAAQPTSKAPPAKEESSEEDTTASKPSASSSVNNNLFHCPSKPWKPFKSASLDLPAAPTNATTDPSVEGALSDTDLLPSN</sequence>
<evidence type="ECO:0000256" key="3">
    <source>
        <dbReference type="ARBA" id="ARBA00022729"/>
    </source>
</evidence>
<evidence type="ECO:0000313" key="9">
    <source>
        <dbReference type="EMBL" id="SBP19072.1"/>
    </source>
</evidence>
<feature type="compositionally biased region" description="Polar residues" evidence="6">
    <location>
        <begin position="316"/>
        <end position="329"/>
    </location>
</feature>
<evidence type="ECO:0000256" key="2">
    <source>
        <dbReference type="ARBA" id="ARBA00022704"/>
    </source>
</evidence>
<dbReference type="InterPro" id="IPR046350">
    <property type="entry name" value="Cystatin_sf"/>
</dbReference>
<dbReference type="GO" id="GO:0004869">
    <property type="term" value="F:cysteine-type endopeptidase inhibitor activity"/>
    <property type="evidence" value="ECO:0007669"/>
    <property type="project" value="UniProtKB-KW"/>
</dbReference>
<dbReference type="EMBL" id="HADX01004570">
    <property type="protein sequence ID" value="SBP26802.1"/>
    <property type="molecule type" value="Transcribed_RNA"/>
</dbReference>
<feature type="domain" description="Cystatin kininogen-type" evidence="8">
    <location>
        <begin position="155"/>
        <end position="260"/>
    </location>
</feature>
<dbReference type="GO" id="GO:0007204">
    <property type="term" value="P:positive regulation of cytosolic calcium ion concentration"/>
    <property type="evidence" value="ECO:0007669"/>
    <property type="project" value="TreeGrafter"/>
</dbReference>
<reference evidence="9" key="2">
    <citation type="submission" date="2016-06" db="EMBL/GenBank/DDBJ databases">
        <title>The genome of a short-lived fish provides insights into sex chromosome evolution and the genetic control of aging.</title>
        <authorList>
            <person name="Reichwald K."/>
            <person name="Felder M."/>
            <person name="Petzold A."/>
            <person name="Koch P."/>
            <person name="Groth M."/>
            <person name="Platzer M."/>
        </authorList>
    </citation>
    <scope>NUCLEOTIDE SEQUENCE</scope>
    <source>
        <tissue evidence="9">Brain</tissue>
    </source>
</reference>
<dbReference type="GO" id="GO:0072562">
    <property type="term" value="C:blood microparticle"/>
    <property type="evidence" value="ECO:0007669"/>
    <property type="project" value="TreeGrafter"/>
</dbReference>
<accession>A0A1A7XLV9</accession>
<dbReference type="Gene3D" id="3.10.450.10">
    <property type="match status" value="2"/>
</dbReference>
<reference evidence="9" key="1">
    <citation type="submission" date="2016-05" db="EMBL/GenBank/DDBJ databases">
        <authorList>
            <person name="Lavstsen T."/>
            <person name="Jespersen J.S."/>
        </authorList>
    </citation>
    <scope>NUCLEOTIDE SEQUENCE</scope>
    <source>
        <tissue evidence="9">Brain</tissue>
    </source>
</reference>
<dbReference type="GO" id="GO:0030195">
    <property type="term" value="P:negative regulation of blood coagulation"/>
    <property type="evidence" value="ECO:0007669"/>
    <property type="project" value="TreeGrafter"/>
</dbReference>
<dbReference type="PANTHER" id="PTHR13814">
    <property type="entry name" value="FETUIN"/>
    <property type="match status" value="1"/>
</dbReference>
<organism evidence="9">
    <name type="scientific">Iconisemion striatum</name>
    <dbReference type="NCBI Taxonomy" id="60296"/>
    <lineage>
        <taxon>Eukaryota</taxon>
        <taxon>Metazoa</taxon>
        <taxon>Chordata</taxon>
        <taxon>Craniata</taxon>
        <taxon>Vertebrata</taxon>
        <taxon>Euteleostomi</taxon>
        <taxon>Actinopterygii</taxon>
        <taxon>Neopterygii</taxon>
        <taxon>Teleostei</taxon>
        <taxon>Neoteleostei</taxon>
        <taxon>Acanthomorphata</taxon>
        <taxon>Ovalentaria</taxon>
        <taxon>Atherinomorphae</taxon>
        <taxon>Cyprinodontiformes</taxon>
        <taxon>Nothobranchiidae</taxon>
        <taxon>Iconisemion</taxon>
    </lineage>
</organism>
<keyword evidence="3 7" id="KW-0732">Signal</keyword>
<dbReference type="InterPro" id="IPR027358">
    <property type="entry name" value="Kininogen-type_cystatin_dom"/>
</dbReference>
<dbReference type="SUPFAM" id="SSF54403">
    <property type="entry name" value="Cystatin/monellin"/>
    <property type="match status" value="2"/>
</dbReference>
<keyword evidence="4" id="KW-1015">Disulfide bond</keyword>
<feature type="region of interest" description="Disordered" evidence="6">
    <location>
        <begin position="265"/>
        <end position="373"/>
    </location>
</feature>
<evidence type="ECO:0000256" key="7">
    <source>
        <dbReference type="SAM" id="SignalP"/>
    </source>
</evidence>
<proteinExistence type="predicted"/>
<keyword evidence="2" id="KW-0789">Thiol protease inhibitor</keyword>